<sequence length="175" mass="20181">MSETNLQYPIGTFEPKPFSNTLKEKMLSDLAALPALMEMAVKDLDEYQLNTPYRHGGWSPAQFVHHMADSSINYYTRCKFALAQDNPTITPFDQDAWITLNDAAVPVNVSLTLLHALHNKWEKLLTGLSDKDWMRTVVYPDREKPVKLWNLVSVSVWHGKHHTQQIVAFRESKNW</sequence>
<dbReference type="Gene3D" id="1.20.120.450">
    <property type="entry name" value="dinb family like domain"/>
    <property type="match status" value="1"/>
</dbReference>
<dbReference type="InterPro" id="IPR034660">
    <property type="entry name" value="DinB/YfiT-like"/>
</dbReference>
<dbReference type="RefSeq" id="WP_263038704.1">
    <property type="nucleotide sequence ID" value="NZ_JAOTPL010000020.1"/>
</dbReference>
<name>A0AAE3LL35_9BACT</name>
<comment type="caution">
    <text evidence="2">The sequence shown here is derived from an EMBL/GenBank/DDBJ whole genome shotgun (WGS) entry which is preliminary data.</text>
</comment>
<keyword evidence="2" id="KW-0378">Hydrolase</keyword>
<dbReference type="SUPFAM" id="SSF109854">
    <property type="entry name" value="DinB/YfiT-like putative metalloenzymes"/>
    <property type="match status" value="1"/>
</dbReference>
<dbReference type="Pfam" id="PF12867">
    <property type="entry name" value="DinB_2"/>
    <property type="match status" value="1"/>
</dbReference>
<dbReference type="Proteomes" id="UP001209317">
    <property type="component" value="Unassembled WGS sequence"/>
</dbReference>
<feature type="domain" description="DinB-like" evidence="1">
    <location>
        <begin position="32"/>
        <end position="166"/>
    </location>
</feature>
<evidence type="ECO:0000313" key="2">
    <source>
        <dbReference type="EMBL" id="MCU7695218.1"/>
    </source>
</evidence>
<dbReference type="EMBL" id="JAOTPL010000020">
    <property type="protein sequence ID" value="MCU7695218.1"/>
    <property type="molecule type" value="Genomic_DNA"/>
</dbReference>
<accession>A0AAE3LL35</accession>
<keyword evidence="3" id="KW-1185">Reference proteome</keyword>
<evidence type="ECO:0000313" key="3">
    <source>
        <dbReference type="Proteomes" id="UP001209317"/>
    </source>
</evidence>
<dbReference type="GO" id="GO:0016787">
    <property type="term" value="F:hydrolase activity"/>
    <property type="evidence" value="ECO:0007669"/>
    <property type="project" value="UniProtKB-KW"/>
</dbReference>
<dbReference type="NCBIfam" id="NF009807">
    <property type="entry name" value="PRK13291.1"/>
    <property type="match status" value="1"/>
</dbReference>
<gene>
    <name evidence="2" type="ORF">OD355_11875</name>
</gene>
<proteinExistence type="predicted"/>
<dbReference type="AlphaFoldDB" id="A0AAE3LL35"/>
<organism evidence="2 3">
    <name type="scientific">Haoranjiania flava</name>
    <dbReference type="NCBI Taxonomy" id="1856322"/>
    <lineage>
        <taxon>Bacteria</taxon>
        <taxon>Pseudomonadati</taxon>
        <taxon>Bacteroidota</taxon>
        <taxon>Chitinophagia</taxon>
        <taxon>Chitinophagales</taxon>
        <taxon>Chitinophagaceae</taxon>
        <taxon>Haoranjiania</taxon>
    </lineage>
</organism>
<evidence type="ECO:0000259" key="1">
    <source>
        <dbReference type="Pfam" id="PF12867"/>
    </source>
</evidence>
<protein>
    <submittedName>
        <fullName evidence="2">Metal-dependent hydrolase</fullName>
    </submittedName>
</protein>
<dbReference type="InterPro" id="IPR024775">
    <property type="entry name" value="DinB-like"/>
</dbReference>
<reference evidence="2" key="1">
    <citation type="submission" date="2022-10" db="EMBL/GenBank/DDBJ databases">
        <authorList>
            <person name="Kim H.S."/>
            <person name="Kim J.-S."/>
            <person name="Suh M.K."/>
            <person name="Eom M.K."/>
            <person name="Lee J.-S."/>
        </authorList>
    </citation>
    <scope>NUCLEOTIDE SEQUENCE</scope>
    <source>
        <strain evidence="2">LIP-5</strain>
    </source>
</reference>